<evidence type="ECO:0000313" key="2">
    <source>
        <dbReference type="Proteomes" id="UP001145114"/>
    </source>
</evidence>
<organism evidence="1 2">
    <name type="scientific">Spiromyces aspiralis</name>
    <dbReference type="NCBI Taxonomy" id="68401"/>
    <lineage>
        <taxon>Eukaryota</taxon>
        <taxon>Fungi</taxon>
        <taxon>Fungi incertae sedis</taxon>
        <taxon>Zoopagomycota</taxon>
        <taxon>Kickxellomycotina</taxon>
        <taxon>Kickxellomycetes</taxon>
        <taxon>Kickxellales</taxon>
        <taxon>Kickxellaceae</taxon>
        <taxon>Spiromyces</taxon>
    </lineage>
</organism>
<feature type="non-terminal residue" evidence="1">
    <location>
        <position position="248"/>
    </location>
</feature>
<dbReference type="Proteomes" id="UP001145114">
    <property type="component" value="Unassembled WGS sequence"/>
</dbReference>
<feature type="non-terminal residue" evidence="1">
    <location>
        <position position="1"/>
    </location>
</feature>
<accession>A0ACC1HPP4</accession>
<protein>
    <submittedName>
        <fullName evidence="1">Uncharacterized protein</fullName>
    </submittedName>
</protein>
<gene>
    <name evidence="1" type="ORF">EV182_006353</name>
</gene>
<sequence length="248" mass="27307">AEEFGTHDKAVSCMDVNETHGLLVTGGWDAIIRIWDQSDAPGQLPVHSLKVPERVYSLSTVGDSIVAALADRRFAIYDIRELDSTKLDGVEPTQLRDSSLKYQIRCVRMMPSGSGFVAGSIEGRVAVEYIDMSSEAQSKKYAFRCHRQQVDGADVIYPVNAISFHPVHHTFATGGEDGTVCLWDGFNKKRIKLYPTYPTSVSAVGFNCDGTLLAVASSYTYAQGEKEHPKDQIFVRTIGENEAKPKAK</sequence>
<reference evidence="1" key="1">
    <citation type="submission" date="2022-06" db="EMBL/GenBank/DDBJ databases">
        <title>Phylogenomic reconstructions and comparative analyses of Kickxellomycotina fungi.</title>
        <authorList>
            <person name="Reynolds N.K."/>
            <person name="Stajich J.E."/>
            <person name="Barry K."/>
            <person name="Grigoriev I.V."/>
            <person name="Crous P."/>
            <person name="Smith M.E."/>
        </authorList>
    </citation>
    <scope>NUCLEOTIDE SEQUENCE</scope>
    <source>
        <strain evidence="1">RSA 2271</strain>
    </source>
</reference>
<evidence type="ECO:0000313" key="1">
    <source>
        <dbReference type="EMBL" id="KAJ1677350.1"/>
    </source>
</evidence>
<dbReference type="EMBL" id="JAMZIH010002585">
    <property type="protein sequence ID" value="KAJ1677350.1"/>
    <property type="molecule type" value="Genomic_DNA"/>
</dbReference>
<comment type="caution">
    <text evidence="1">The sequence shown here is derived from an EMBL/GenBank/DDBJ whole genome shotgun (WGS) entry which is preliminary data.</text>
</comment>
<keyword evidence="2" id="KW-1185">Reference proteome</keyword>
<proteinExistence type="predicted"/>
<name>A0ACC1HPP4_9FUNG</name>